<dbReference type="EC" id="3.1.2.-" evidence="4"/>
<dbReference type="CDD" id="cd03443">
    <property type="entry name" value="PaaI_thioesterase"/>
    <property type="match status" value="1"/>
</dbReference>
<evidence type="ECO:0000313" key="4">
    <source>
        <dbReference type="EMBL" id="MEK8046430.1"/>
    </source>
</evidence>
<proteinExistence type="inferred from homology"/>
<evidence type="ECO:0000259" key="3">
    <source>
        <dbReference type="Pfam" id="PF03061"/>
    </source>
</evidence>
<dbReference type="InterPro" id="IPR029069">
    <property type="entry name" value="HotDog_dom_sf"/>
</dbReference>
<dbReference type="GO" id="GO:0016787">
    <property type="term" value="F:hydrolase activity"/>
    <property type="evidence" value="ECO:0007669"/>
    <property type="project" value="UniProtKB-KW"/>
</dbReference>
<dbReference type="Gene3D" id="3.10.129.10">
    <property type="entry name" value="Hotdog Thioesterase"/>
    <property type="match status" value="1"/>
</dbReference>
<dbReference type="InterPro" id="IPR039298">
    <property type="entry name" value="ACOT13"/>
</dbReference>
<dbReference type="InterPro" id="IPR006683">
    <property type="entry name" value="Thioestr_dom"/>
</dbReference>
<keyword evidence="2 4" id="KW-0378">Hydrolase</keyword>
<accession>A0ABU9C5B9</accession>
<protein>
    <submittedName>
        <fullName evidence="4">PaaI family thioesterase</fullName>
        <ecNumber evidence="4">3.1.2.-</ecNumber>
    </submittedName>
</protein>
<dbReference type="SUPFAM" id="SSF54637">
    <property type="entry name" value="Thioesterase/thiol ester dehydrase-isomerase"/>
    <property type="match status" value="1"/>
</dbReference>
<organism evidence="4 5">
    <name type="scientific">Ideonella margarita</name>
    <dbReference type="NCBI Taxonomy" id="2984191"/>
    <lineage>
        <taxon>Bacteria</taxon>
        <taxon>Pseudomonadati</taxon>
        <taxon>Pseudomonadota</taxon>
        <taxon>Betaproteobacteria</taxon>
        <taxon>Burkholderiales</taxon>
        <taxon>Sphaerotilaceae</taxon>
        <taxon>Ideonella</taxon>
    </lineage>
</organism>
<dbReference type="InterPro" id="IPR003736">
    <property type="entry name" value="PAAI_dom"/>
</dbReference>
<gene>
    <name evidence="4" type="ORF">AACH00_08750</name>
</gene>
<evidence type="ECO:0000256" key="2">
    <source>
        <dbReference type="ARBA" id="ARBA00022801"/>
    </source>
</evidence>
<dbReference type="NCBIfam" id="TIGR00369">
    <property type="entry name" value="unchar_dom_1"/>
    <property type="match status" value="1"/>
</dbReference>
<reference evidence="4 5" key="1">
    <citation type="submission" date="2024-04" db="EMBL/GenBank/DDBJ databases">
        <title>Novel species of the genus Ideonella isolated from streams.</title>
        <authorList>
            <person name="Lu H."/>
        </authorList>
    </citation>
    <scope>NUCLEOTIDE SEQUENCE [LARGE SCALE GENOMIC DNA]</scope>
    <source>
        <strain evidence="4 5">LYT19W</strain>
    </source>
</reference>
<dbReference type="PANTHER" id="PTHR21660:SF1">
    <property type="entry name" value="ACYL-COENZYME A THIOESTERASE 13"/>
    <property type="match status" value="1"/>
</dbReference>
<dbReference type="PANTHER" id="PTHR21660">
    <property type="entry name" value="THIOESTERASE SUPERFAMILY MEMBER-RELATED"/>
    <property type="match status" value="1"/>
</dbReference>
<name>A0ABU9C5B9_9BURK</name>
<comment type="caution">
    <text evidence="4">The sequence shown here is derived from an EMBL/GenBank/DDBJ whole genome shotgun (WGS) entry which is preliminary data.</text>
</comment>
<dbReference type="RefSeq" id="WP_341398717.1">
    <property type="nucleotide sequence ID" value="NZ_JBBUTI010000005.1"/>
</dbReference>
<dbReference type="EMBL" id="JBBUTI010000005">
    <property type="protein sequence ID" value="MEK8046430.1"/>
    <property type="molecule type" value="Genomic_DNA"/>
</dbReference>
<dbReference type="Proteomes" id="UP001379945">
    <property type="component" value="Unassembled WGS sequence"/>
</dbReference>
<evidence type="ECO:0000313" key="5">
    <source>
        <dbReference type="Proteomes" id="UP001379945"/>
    </source>
</evidence>
<dbReference type="Pfam" id="PF03061">
    <property type="entry name" value="4HBT"/>
    <property type="match status" value="1"/>
</dbReference>
<sequence>MSHHDQPDQAATLALWEADEARVRERLAAPGVSRLDQIAHLDGLGFFEAVSRGELPSIPIGMSMDFCAVHFEHGQAVFQGRPSNKFLNPMGTIHGGWMATLLDSAVACAIHTTLPVGVGYTTAELKISYVRALTPKVPLVRAIGQVINAGRKVGFAEGRLVGPDGKLYAHATTTCVVLQRD</sequence>
<comment type="similarity">
    <text evidence="1">Belongs to the thioesterase PaaI family.</text>
</comment>
<feature type="domain" description="Thioesterase" evidence="3">
    <location>
        <begin position="90"/>
        <end position="167"/>
    </location>
</feature>
<keyword evidence="5" id="KW-1185">Reference proteome</keyword>
<evidence type="ECO:0000256" key="1">
    <source>
        <dbReference type="ARBA" id="ARBA00008324"/>
    </source>
</evidence>